<dbReference type="PROSITE" id="PS50977">
    <property type="entry name" value="HTH_TETR_2"/>
    <property type="match status" value="1"/>
</dbReference>
<keyword evidence="3" id="KW-0804">Transcription</keyword>
<accession>A0ABW1PB38</accession>
<dbReference type="Proteomes" id="UP001596220">
    <property type="component" value="Unassembled WGS sequence"/>
</dbReference>
<feature type="domain" description="HTH tetR-type" evidence="6">
    <location>
        <begin position="48"/>
        <end position="108"/>
    </location>
</feature>
<evidence type="ECO:0000256" key="2">
    <source>
        <dbReference type="ARBA" id="ARBA00023125"/>
    </source>
</evidence>
<name>A0ABW1PB38_9PSEU</name>
<feature type="region of interest" description="Disordered" evidence="5">
    <location>
        <begin position="33"/>
        <end position="52"/>
    </location>
</feature>
<organism evidence="7 8">
    <name type="scientific">Saccharothrix lopnurensis</name>
    <dbReference type="NCBI Taxonomy" id="1670621"/>
    <lineage>
        <taxon>Bacteria</taxon>
        <taxon>Bacillati</taxon>
        <taxon>Actinomycetota</taxon>
        <taxon>Actinomycetes</taxon>
        <taxon>Pseudonocardiales</taxon>
        <taxon>Pseudonocardiaceae</taxon>
        <taxon>Saccharothrix</taxon>
    </lineage>
</organism>
<dbReference type="PANTHER" id="PTHR30055">
    <property type="entry name" value="HTH-TYPE TRANSCRIPTIONAL REGULATOR RUTR"/>
    <property type="match status" value="1"/>
</dbReference>
<feature type="compositionally biased region" description="Basic residues" evidence="5">
    <location>
        <begin position="33"/>
        <end position="42"/>
    </location>
</feature>
<dbReference type="PANTHER" id="PTHR30055:SF151">
    <property type="entry name" value="TRANSCRIPTIONAL REGULATORY PROTEIN"/>
    <property type="match status" value="1"/>
</dbReference>
<proteinExistence type="predicted"/>
<dbReference type="RefSeq" id="WP_380638979.1">
    <property type="nucleotide sequence ID" value="NZ_JBHSQO010000031.1"/>
</dbReference>
<feature type="DNA-binding region" description="H-T-H motif" evidence="4">
    <location>
        <begin position="71"/>
        <end position="90"/>
    </location>
</feature>
<evidence type="ECO:0000256" key="4">
    <source>
        <dbReference type="PROSITE-ProRule" id="PRU00335"/>
    </source>
</evidence>
<reference evidence="8" key="1">
    <citation type="journal article" date="2019" name="Int. J. Syst. Evol. Microbiol.">
        <title>The Global Catalogue of Microorganisms (GCM) 10K type strain sequencing project: providing services to taxonomists for standard genome sequencing and annotation.</title>
        <authorList>
            <consortium name="The Broad Institute Genomics Platform"/>
            <consortium name="The Broad Institute Genome Sequencing Center for Infectious Disease"/>
            <person name="Wu L."/>
            <person name="Ma J."/>
        </authorList>
    </citation>
    <scope>NUCLEOTIDE SEQUENCE [LARGE SCALE GENOMIC DNA]</scope>
    <source>
        <strain evidence="8">CGMCC 4.7246</strain>
    </source>
</reference>
<evidence type="ECO:0000259" key="6">
    <source>
        <dbReference type="PROSITE" id="PS50977"/>
    </source>
</evidence>
<protein>
    <submittedName>
        <fullName evidence="7">TetR/AcrR family transcriptional regulator</fullName>
    </submittedName>
</protein>
<dbReference type="SUPFAM" id="SSF46689">
    <property type="entry name" value="Homeodomain-like"/>
    <property type="match status" value="1"/>
</dbReference>
<dbReference type="InterPro" id="IPR050109">
    <property type="entry name" value="HTH-type_TetR-like_transc_reg"/>
</dbReference>
<sequence>MGCAQCGTVITPSGRGRPRRYCGRACQARAYRARRDHGRPSRRPPPERPDRTSVVRAAIDLADAEGLGALSPDVLARRLGIPVTSLRRHVPSREALLTAVVDAVLAEHRPVRSPDWRVVLEHEAREEWARYRRHPWAVAVLATTRPPLGPGVLATVDRFLAALSGHGLDHRTALSVYLLVSGYVQGLATTAAAEHDAARDTGVTVRRWWTARLGRLAGAIGTGRHPWLTVDPATPEVDLDAEFDFGLARVLDGVEVFLAGRGRPS</sequence>
<evidence type="ECO:0000313" key="7">
    <source>
        <dbReference type="EMBL" id="MFC6092610.1"/>
    </source>
</evidence>
<dbReference type="Gene3D" id="1.10.10.60">
    <property type="entry name" value="Homeodomain-like"/>
    <property type="match status" value="1"/>
</dbReference>
<keyword evidence="2 4" id="KW-0238">DNA-binding</keyword>
<dbReference type="Pfam" id="PF02909">
    <property type="entry name" value="TetR_C_1"/>
    <property type="match status" value="1"/>
</dbReference>
<dbReference type="EMBL" id="JBHSQO010000031">
    <property type="protein sequence ID" value="MFC6092610.1"/>
    <property type="molecule type" value="Genomic_DNA"/>
</dbReference>
<evidence type="ECO:0000256" key="3">
    <source>
        <dbReference type="ARBA" id="ARBA00023163"/>
    </source>
</evidence>
<evidence type="ECO:0000313" key="8">
    <source>
        <dbReference type="Proteomes" id="UP001596220"/>
    </source>
</evidence>
<dbReference type="SUPFAM" id="SSF48498">
    <property type="entry name" value="Tetracyclin repressor-like, C-terminal domain"/>
    <property type="match status" value="1"/>
</dbReference>
<evidence type="ECO:0000256" key="1">
    <source>
        <dbReference type="ARBA" id="ARBA00023015"/>
    </source>
</evidence>
<dbReference type="InterPro" id="IPR004111">
    <property type="entry name" value="Repressor_TetR_C"/>
</dbReference>
<dbReference type="InterPro" id="IPR009057">
    <property type="entry name" value="Homeodomain-like_sf"/>
</dbReference>
<keyword evidence="8" id="KW-1185">Reference proteome</keyword>
<gene>
    <name evidence="7" type="ORF">ACFP3R_25325</name>
</gene>
<dbReference type="Gene3D" id="1.10.357.10">
    <property type="entry name" value="Tetracycline Repressor, domain 2"/>
    <property type="match status" value="1"/>
</dbReference>
<dbReference type="InterPro" id="IPR036271">
    <property type="entry name" value="Tet_transcr_reg_TetR-rel_C_sf"/>
</dbReference>
<evidence type="ECO:0000256" key="5">
    <source>
        <dbReference type="SAM" id="MobiDB-lite"/>
    </source>
</evidence>
<keyword evidence="1" id="KW-0805">Transcription regulation</keyword>
<dbReference type="InterPro" id="IPR001647">
    <property type="entry name" value="HTH_TetR"/>
</dbReference>
<comment type="caution">
    <text evidence="7">The sequence shown here is derived from an EMBL/GenBank/DDBJ whole genome shotgun (WGS) entry which is preliminary data.</text>
</comment>